<dbReference type="InterPro" id="IPR007745">
    <property type="entry name" value="Cyt_c_oxidase_Cu-chaperone"/>
</dbReference>
<organism evidence="10 11">
    <name type="scientific">Gossypium lobatum</name>
    <dbReference type="NCBI Taxonomy" id="34289"/>
    <lineage>
        <taxon>Eukaryota</taxon>
        <taxon>Viridiplantae</taxon>
        <taxon>Streptophyta</taxon>
        <taxon>Embryophyta</taxon>
        <taxon>Tracheophyta</taxon>
        <taxon>Spermatophyta</taxon>
        <taxon>Magnoliopsida</taxon>
        <taxon>eudicotyledons</taxon>
        <taxon>Gunneridae</taxon>
        <taxon>Pentapetalae</taxon>
        <taxon>rosids</taxon>
        <taxon>malvids</taxon>
        <taxon>Malvales</taxon>
        <taxon>Malvaceae</taxon>
        <taxon>Malvoideae</taxon>
        <taxon>Gossypium</taxon>
    </lineage>
</organism>
<keyword evidence="9" id="KW-0472">Membrane</keyword>
<dbReference type="AlphaFoldDB" id="A0A7J8MQR6"/>
<evidence type="ECO:0000256" key="5">
    <source>
        <dbReference type="ARBA" id="ARBA00023128"/>
    </source>
</evidence>
<evidence type="ECO:0000256" key="1">
    <source>
        <dbReference type="ARBA" id="ARBA00004569"/>
    </source>
</evidence>
<comment type="caution">
    <text evidence="10">The sequence shown here is derived from an EMBL/GenBank/DDBJ whole genome shotgun (WGS) entry which is preliminary data.</text>
</comment>
<sequence length="126" mass="13536">MDELPTQSTSAVALPRLQLNRGSTTVTSGPESKPKKKICCACPETKKLRDECIVEHGEEACAKWIEAHRICLRAEGFNVPNFTILYVCLVTATCAVCAAAASSALALAIVLCQRLDHYSADVAAQK</sequence>
<keyword evidence="7" id="KW-0143">Chaperone</keyword>
<evidence type="ECO:0000256" key="3">
    <source>
        <dbReference type="ARBA" id="ARBA00022723"/>
    </source>
</evidence>
<feature type="transmembrane region" description="Helical" evidence="9">
    <location>
        <begin position="84"/>
        <end position="111"/>
    </location>
</feature>
<gene>
    <name evidence="10" type="ORF">Golob_011831</name>
</gene>
<dbReference type="FunFam" id="1.10.287.1130:FF:000003">
    <property type="entry name" value="Cytochrome c oxidase copper chaperone"/>
    <property type="match status" value="1"/>
</dbReference>
<evidence type="ECO:0000256" key="7">
    <source>
        <dbReference type="ARBA" id="ARBA00023186"/>
    </source>
</evidence>
<evidence type="ECO:0000256" key="2">
    <source>
        <dbReference type="ARBA" id="ARBA00009241"/>
    </source>
</evidence>
<evidence type="ECO:0000256" key="6">
    <source>
        <dbReference type="ARBA" id="ARBA00023157"/>
    </source>
</evidence>
<keyword evidence="4 8" id="KW-0186">Copper</keyword>
<keyword evidence="11" id="KW-1185">Reference proteome</keyword>
<evidence type="ECO:0008006" key="12">
    <source>
        <dbReference type="Google" id="ProtNLM"/>
    </source>
</evidence>
<dbReference type="SUPFAM" id="SSF47072">
    <property type="entry name" value="Cysteine alpha-hairpin motif"/>
    <property type="match status" value="1"/>
</dbReference>
<evidence type="ECO:0000256" key="9">
    <source>
        <dbReference type="SAM" id="Phobius"/>
    </source>
</evidence>
<dbReference type="PANTHER" id="PTHR16719:SF0">
    <property type="entry name" value="CYTOCHROME C OXIDASE COPPER CHAPERONE"/>
    <property type="match status" value="1"/>
</dbReference>
<evidence type="ECO:0000256" key="8">
    <source>
        <dbReference type="PIRSR" id="PIRSR607745-1"/>
    </source>
</evidence>
<feature type="binding site" evidence="8">
    <location>
        <position position="39"/>
    </location>
    <ligand>
        <name>Cu cation</name>
        <dbReference type="ChEBI" id="CHEBI:23378"/>
    </ligand>
</feature>
<evidence type="ECO:0000313" key="10">
    <source>
        <dbReference type="EMBL" id="MBA0567071.1"/>
    </source>
</evidence>
<dbReference type="InterPro" id="IPR009069">
    <property type="entry name" value="Cys_alpha_HP_mot_SF"/>
</dbReference>
<dbReference type="GO" id="GO:0005507">
    <property type="term" value="F:copper ion binding"/>
    <property type="evidence" value="ECO:0007669"/>
    <property type="project" value="InterPro"/>
</dbReference>
<dbReference type="EMBL" id="JABEZX010000009">
    <property type="protein sequence ID" value="MBA0567071.1"/>
    <property type="molecule type" value="Genomic_DNA"/>
</dbReference>
<dbReference type="PANTHER" id="PTHR16719">
    <property type="entry name" value="CYTOCHROME C OXIDASE COPPER CHAPERONE"/>
    <property type="match status" value="1"/>
</dbReference>
<dbReference type="Pfam" id="PF05051">
    <property type="entry name" value="COX17"/>
    <property type="match status" value="1"/>
</dbReference>
<dbReference type="PROSITE" id="PS51808">
    <property type="entry name" value="CHCH"/>
    <property type="match status" value="1"/>
</dbReference>
<dbReference type="Gene3D" id="1.10.287.1130">
    <property type="entry name" value="CytochromE C oxidase copper chaperone"/>
    <property type="match status" value="1"/>
</dbReference>
<evidence type="ECO:0000256" key="4">
    <source>
        <dbReference type="ARBA" id="ARBA00023008"/>
    </source>
</evidence>
<accession>A0A7J8MQR6</accession>
<comment type="subcellular location">
    <subcellularLocation>
        <location evidence="1">Mitochondrion intermembrane space</location>
    </subcellularLocation>
</comment>
<proteinExistence type="inferred from homology"/>
<keyword evidence="6" id="KW-1015">Disulfide bond</keyword>
<dbReference type="Proteomes" id="UP000593572">
    <property type="component" value="Unassembled WGS sequence"/>
</dbReference>
<keyword evidence="9" id="KW-1133">Transmembrane helix</keyword>
<keyword evidence="5" id="KW-0496">Mitochondrion</keyword>
<comment type="similarity">
    <text evidence="2">Belongs to the COX17 family.</text>
</comment>
<keyword evidence="9" id="KW-0812">Transmembrane</keyword>
<evidence type="ECO:0000313" key="11">
    <source>
        <dbReference type="Proteomes" id="UP000593572"/>
    </source>
</evidence>
<reference evidence="10 11" key="1">
    <citation type="journal article" date="2019" name="Genome Biol. Evol.">
        <title>Insights into the evolution of the New World diploid cottons (Gossypium, subgenus Houzingenia) based on genome sequencing.</title>
        <authorList>
            <person name="Grover C.E."/>
            <person name="Arick M.A. 2nd"/>
            <person name="Thrash A."/>
            <person name="Conover J.L."/>
            <person name="Sanders W.S."/>
            <person name="Peterson D.G."/>
            <person name="Frelichowski J.E."/>
            <person name="Scheffler J.A."/>
            <person name="Scheffler B.E."/>
            <person name="Wendel J.F."/>
        </authorList>
    </citation>
    <scope>NUCLEOTIDE SEQUENCE [LARGE SCALE GENOMIC DNA]</scope>
    <source>
        <strain evidence="10">157</strain>
        <tissue evidence="10">Leaf</tissue>
    </source>
</reference>
<dbReference type="GO" id="GO:0005758">
    <property type="term" value="C:mitochondrial intermembrane space"/>
    <property type="evidence" value="ECO:0007669"/>
    <property type="project" value="UniProtKB-SubCell"/>
</dbReference>
<name>A0A7J8MQR6_9ROSI</name>
<feature type="binding site" evidence="8">
    <location>
        <position position="40"/>
    </location>
    <ligand>
        <name>Cu cation</name>
        <dbReference type="ChEBI" id="CHEBI:23378"/>
    </ligand>
</feature>
<protein>
    <recommendedName>
        <fullName evidence="12">Cytochrome c oxidase copper chaperone</fullName>
    </recommendedName>
</protein>
<dbReference type="GO" id="GO:0016531">
    <property type="term" value="F:copper chaperone activity"/>
    <property type="evidence" value="ECO:0007669"/>
    <property type="project" value="InterPro"/>
</dbReference>
<keyword evidence="3 8" id="KW-0479">Metal-binding</keyword>